<dbReference type="InterPro" id="IPR025619">
    <property type="entry name" value="YlzJ"/>
</dbReference>
<reference evidence="1 2" key="1">
    <citation type="submission" date="2019-02" db="EMBL/GenBank/DDBJ databases">
        <title>Closed genome of Sporomusa termitida DSM 4440.</title>
        <authorList>
            <person name="Poehlein A."/>
            <person name="Daniel R."/>
        </authorList>
    </citation>
    <scope>NUCLEOTIDE SEQUENCE [LARGE SCALE GENOMIC DNA]</scope>
    <source>
        <strain evidence="1 2">DSM 4440</strain>
    </source>
</reference>
<gene>
    <name evidence="1" type="ORF">SPTER_19040</name>
</gene>
<evidence type="ECO:0000313" key="2">
    <source>
        <dbReference type="Proteomes" id="UP000320776"/>
    </source>
</evidence>
<dbReference type="KEGG" id="sted:SPTER_19040"/>
<dbReference type="Pfam" id="PF14035">
    <property type="entry name" value="YlzJ"/>
    <property type="match status" value="1"/>
</dbReference>
<dbReference type="EMBL" id="CP036259">
    <property type="protein sequence ID" value="QDR80575.1"/>
    <property type="molecule type" value="Genomic_DNA"/>
</dbReference>
<sequence length="71" mass="8461">MVLWTIMPDEAIFAQDYSPVFEDVEFAGTRMLVEKTADDEYRVVRLLSTDPQDYLRYDIQPGTVFRNDYFR</sequence>
<keyword evidence="2" id="KW-1185">Reference proteome</keyword>
<dbReference type="RefSeq" id="WP_144350168.1">
    <property type="nucleotide sequence ID" value="NZ_CP036259.1"/>
</dbReference>
<dbReference type="OrthoDB" id="1683573at2"/>
<protein>
    <submittedName>
        <fullName evidence="1">YlzJ-like protein</fullName>
    </submittedName>
</protein>
<dbReference type="AlphaFoldDB" id="A0A517DT92"/>
<proteinExistence type="predicted"/>
<name>A0A517DT92_9FIRM</name>
<evidence type="ECO:0000313" key="1">
    <source>
        <dbReference type="EMBL" id="QDR80575.1"/>
    </source>
</evidence>
<dbReference type="Proteomes" id="UP000320776">
    <property type="component" value="Chromosome"/>
</dbReference>
<organism evidence="1 2">
    <name type="scientific">Sporomusa termitida</name>
    <dbReference type="NCBI Taxonomy" id="2377"/>
    <lineage>
        <taxon>Bacteria</taxon>
        <taxon>Bacillati</taxon>
        <taxon>Bacillota</taxon>
        <taxon>Negativicutes</taxon>
        <taxon>Selenomonadales</taxon>
        <taxon>Sporomusaceae</taxon>
        <taxon>Sporomusa</taxon>
    </lineage>
</organism>
<accession>A0A517DT92</accession>